<evidence type="ECO:0000313" key="13">
    <source>
        <dbReference type="EMBL" id="VYU38925.1"/>
    </source>
</evidence>
<dbReference type="PANTHER" id="PTHR42917">
    <property type="entry name" value="2,4-DIENOYL-COA REDUCTASE"/>
    <property type="match status" value="1"/>
</dbReference>
<gene>
    <name evidence="13" type="ORF">RGLFYP36_01367</name>
</gene>
<name>A0A6N3EFY6_MEDGN</name>
<comment type="cofactor">
    <cofactor evidence="2">
        <name>[4Fe-4S] cluster</name>
        <dbReference type="ChEBI" id="CHEBI:49883"/>
    </cofactor>
</comment>
<dbReference type="Pfam" id="PF00724">
    <property type="entry name" value="Oxidored_FMN"/>
    <property type="match status" value="1"/>
</dbReference>
<dbReference type="EMBL" id="CACRUU010000076">
    <property type="protein sequence ID" value="VYU38925.1"/>
    <property type="molecule type" value="Genomic_DNA"/>
</dbReference>
<feature type="region of interest" description="Disordered" evidence="10">
    <location>
        <begin position="46"/>
        <end position="65"/>
    </location>
</feature>
<organism evidence="13">
    <name type="scientific">Mediterraneibacter gnavus</name>
    <name type="common">Ruminococcus gnavus</name>
    <dbReference type="NCBI Taxonomy" id="33038"/>
    <lineage>
        <taxon>Bacteria</taxon>
        <taxon>Bacillati</taxon>
        <taxon>Bacillota</taxon>
        <taxon>Clostridia</taxon>
        <taxon>Lachnospirales</taxon>
        <taxon>Lachnospiraceae</taxon>
        <taxon>Mediterraneibacter</taxon>
    </lineage>
</organism>
<feature type="domain" description="FAD/NAD(P)-binding" evidence="12">
    <location>
        <begin position="314"/>
        <end position="514"/>
    </location>
</feature>
<dbReference type="AlphaFoldDB" id="A0A6N3EFY6"/>
<dbReference type="SUPFAM" id="SSF51395">
    <property type="entry name" value="FMN-linked oxidoreductases"/>
    <property type="match status" value="1"/>
</dbReference>
<sequence>MLITNTKQKADGQIESHRKLTERVHAAGGKIAAQIYHAGRETSSAVTGVQPVAPSAVREPSMPETPRELTIPEIHTLVEQFGDCAKRAKAAGFDAVEVHGAHGYLAGAFASPFSNKRSDEYGGTIRNRARFGMEIIRNIKEKCGEDYPVLYRISSVEYVPGGLGIEESKVIARLMEEASADCIHCSQGVYASTHTIIPPSVFPRAGYVEHAAEMKKAVQIPVIAVGRINDVEIAESVLQSKKADLVTMARASLADPELPNKVLKGRGDEVIRCISCLQGCIGENGKGNGIRCLVNPLTGMEDEYDLTPAEKAKQVLVIGGGIAGCEAAISAALKGHKVTLIEKNDRLGGQWIPASVPIGKSEFTSFLCWQKSMLEKMHVQILLNTTADAELIKLYEPDTVIIATGSRPFIPPIQGADQDFVVTAHDVLLGKTEPGNRVVVIGGGLVGAETADMLGQQCEQVTIIEMLPQIMKDGEAAPTKYMKERFSQNGVQIHTSTKLLEIGDHTVTAEKTGKDLYLKILIRLLLQSE</sequence>
<dbReference type="Gene3D" id="3.40.50.720">
    <property type="entry name" value="NAD(P)-binding Rossmann-like Domain"/>
    <property type="match status" value="1"/>
</dbReference>
<evidence type="ECO:0000256" key="5">
    <source>
        <dbReference type="ARBA" id="ARBA00022643"/>
    </source>
</evidence>
<dbReference type="SUPFAM" id="SSF51905">
    <property type="entry name" value="FAD/NAD(P)-binding domain"/>
    <property type="match status" value="1"/>
</dbReference>
<dbReference type="PRINTS" id="PR00368">
    <property type="entry name" value="FADPNR"/>
</dbReference>
<dbReference type="Pfam" id="PF07992">
    <property type="entry name" value="Pyr_redox_2"/>
    <property type="match status" value="1"/>
</dbReference>
<dbReference type="InterPro" id="IPR036188">
    <property type="entry name" value="FAD/NAD-bd_sf"/>
</dbReference>
<dbReference type="GO" id="GO:0016491">
    <property type="term" value="F:oxidoreductase activity"/>
    <property type="evidence" value="ECO:0007669"/>
    <property type="project" value="UniProtKB-KW"/>
</dbReference>
<evidence type="ECO:0000256" key="3">
    <source>
        <dbReference type="ARBA" id="ARBA00011048"/>
    </source>
</evidence>
<dbReference type="PANTHER" id="PTHR42917:SF2">
    <property type="entry name" value="2,4-DIENOYL-COA REDUCTASE [(2E)-ENOYL-COA-PRODUCING]"/>
    <property type="match status" value="1"/>
</dbReference>
<dbReference type="GO" id="GO:0010181">
    <property type="term" value="F:FMN binding"/>
    <property type="evidence" value="ECO:0007669"/>
    <property type="project" value="InterPro"/>
</dbReference>
<evidence type="ECO:0000259" key="11">
    <source>
        <dbReference type="Pfam" id="PF00724"/>
    </source>
</evidence>
<protein>
    <submittedName>
        <fullName evidence="13">NADH oxidase</fullName>
        <ecNumber evidence="13">1.-.-.-</ecNumber>
    </submittedName>
</protein>
<reference evidence="13" key="1">
    <citation type="submission" date="2019-11" db="EMBL/GenBank/DDBJ databases">
        <authorList>
            <person name="Feng L."/>
        </authorList>
    </citation>
    <scope>NUCLEOTIDE SEQUENCE</scope>
    <source>
        <strain evidence="13">RgnavusLFYP36</strain>
    </source>
</reference>
<keyword evidence="8" id="KW-0408">Iron</keyword>
<proteinExistence type="inferred from homology"/>
<dbReference type="InterPro" id="IPR001155">
    <property type="entry name" value="OxRdtase_FMN_N"/>
</dbReference>
<comment type="similarity">
    <text evidence="3">In the N-terminal section; belongs to the NADH:flavin oxidoreductase/NADH oxidase family.</text>
</comment>
<keyword evidence="9" id="KW-0411">Iron-sulfur</keyword>
<keyword evidence="7 13" id="KW-0560">Oxidoreductase</keyword>
<keyword evidence="5" id="KW-0288">FMN</keyword>
<dbReference type="InterPro" id="IPR013785">
    <property type="entry name" value="Aldolase_TIM"/>
</dbReference>
<keyword evidence="4" id="KW-0285">Flavoprotein</keyword>
<evidence type="ECO:0000256" key="10">
    <source>
        <dbReference type="SAM" id="MobiDB-lite"/>
    </source>
</evidence>
<dbReference type="InterPro" id="IPR023753">
    <property type="entry name" value="FAD/NAD-binding_dom"/>
</dbReference>
<dbReference type="CDD" id="cd02803">
    <property type="entry name" value="OYE_like_FMN_family"/>
    <property type="match status" value="1"/>
</dbReference>
<evidence type="ECO:0000256" key="7">
    <source>
        <dbReference type="ARBA" id="ARBA00023002"/>
    </source>
</evidence>
<dbReference type="GO" id="GO:0046872">
    <property type="term" value="F:metal ion binding"/>
    <property type="evidence" value="ECO:0007669"/>
    <property type="project" value="UniProtKB-KW"/>
</dbReference>
<evidence type="ECO:0000256" key="2">
    <source>
        <dbReference type="ARBA" id="ARBA00001966"/>
    </source>
</evidence>
<evidence type="ECO:0000259" key="12">
    <source>
        <dbReference type="Pfam" id="PF07992"/>
    </source>
</evidence>
<evidence type="ECO:0000256" key="9">
    <source>
        <dbReference type="ARBA" id="ARBA00023014"/>
    </source>
</evidence>
<dbReference type="Gene3D" id="3.50.50.60">
    <property type="entry name" value="FAD/NAD(P)-binding domain"/>
    <property type="match status" value="1"/>
</dbReference>
<comment type="cofactor">
    <cofactor evidence="1">
        <name>FMN</name>
        <dbReference type="ChEBI" id="CHEBI:58210"/>
    </cofactor>
</comment>
<evidence type="ECO:0000256" key="8">
    <source>
        <dbReference type="ARBA" id="ARBA00023004"/>
    </source>
</evidence>
<dbReference type="InterPro" id="IPR051793">
    <property type="entry name" value="NADH:flavin_oxidoreductase"/>
</dbReference>
<dbReference type="GO" id="GO:0051536">
    <property type="term" value="F:iron-sulfur cluster binding"/>
    <property type="evidence" value="ECO:0007669"/>
    <property type="project" value="UniProtKB-KW"/>
</dbReference>
<accession>A0A6N3EFY6</accession>
<evidence type="ECO:0000256" key="6">
    <source>
        <dbReference type="ARBA" id="ARBA00022723"/>
    </source>
</evidence>
<dbReference type="EC" id="1.-.-.-" evidence="13"/>
<evidence type="ECO:0000256" key="4">
    <source>
        <dbReference type="ARBA" id="ARBA00022630"/>
    </source>
</evidence>
<keyword evidence="6" id="KW-0479">Metal-binding</keyword>
<feature type="domain" description="NADH:flavin oxidoreductase/NADH oxidase N-terminal" evidence="11">
    <location>
        <begin position="11"/>
        <end position="268"/>
    </location>
</feature>
<dbReference type="Gene3D" id="3.20.20.70">
    <property type="entry name" value="Aldolase class I"/>
    <property type="match status" value="1"/>
</dbReference>
<evidence type="ECO:0000256" key="1">
    <source>
        <dbReference type="ARBA" id="ARBA00001917"/>
    </source>
</evidence>